<comment type="subcellular location">
    <subcellularLocation>
        <location evidence="6">Cytoplasm</location>
    </subcellularLocation>
</comment>
<keyword evidence="5 6" id="KW-0949">S-adenosyl-L-methionine</keyword>
<keyword evidence="4 6" id="KW-0808">Transferase</keyword>
<comment type="caution">
    <text evidence="7">The sequence shown here is derived from an EMBL/GenBank/DDBJ whole genome shotgun (WGS) entry which is preliminary data.</text>
</comment>
<evidence type="ECO:0000256" key="6">
    <source>
        <dbReference type="HAMAP-Rule" id="MF_00074"/>
    </source>
</evidence>
<comment type="caution">
    <text evidence="6">Lacks conserved residue(s) required for the propagation of feature annotation.</text>
</comment>
<dbReference type="InterPro" id="IPR029063">
    <property type="entry name" value="SAM-dependent_MTases_sf"/>
</dbReference>
<comment type="function">
    <text evidence="6">Specifically methylates the N7 position of guanine in position 527 of 16S rRNA.</text>
</comment>
<name>A0ABS7VNA1_9HYPH</name>
<feature type="binding site" evidence="6">
    <location>
        <begin position="125"/>
        <end position="126"/>
    </location>
    <ligand>
        <name>S-adenosyl-L-methionine</name>
        <dbReference type="ChEBI" id="CHEBI:59789"/>
    </ligand>
</feature>
<protein>
    <recommendedName>
        <fullName evidence="6">Ribosomal RNA small subunit methyltransferase G</fullName>
        <ecNumber evidence="6">2.1.1.170</ecNumber>
    </recommendedName>
    <alternativeName>
        <fullName evidence="6">16S rRNA 7-methylguanosine methyltransferase</fullName>
        <shortName evidence="6">16S rRNA m7G methyltransferase</shortName>
    </alternativeName>
</protein>
<comment type="catalytic activity">
    <reaction evidence="6">
        <text>guanosine(527) in 16S rRNA + S-adenosyl-L-methionine = N(7)-methylguanosine(527) in 16S rRNA + S-adenosyl-L-homocysteine</text>
        <dbReference type="Rhea" id="RHEA:42732"/>
        <dbReference type="Rhea" id="RHEA-COMP:10209"/>
        <dbReference type="Rhea" id="RHEA-COMP:10210"/>
        <dbReference type="ChEBI" id="CHEBI:57856"/>
        <dbReference type="ChEBI" id="CHEBI:59789"/>
        <dbReference type="ChEBI" id="CHEBI:74269"/>
        <dbReference type="ChEBI" id="CHEBI:74480"/>
        <dbReference type="EC" id="2.1.1.170"/>
    </reaction>
</comment>
<evidence type="ECO:0000256" key="3">
    <source>
        <dbReference type="ARBA" id="ARBA00022603"/>
    </source>
</evidence>
<evidence type="ECO:0000256" key="1">
    <source>
        <dbReference type="ARBA" id="ARBA00022490"/>
    </source>
</evidence>
<dbReference type="HAMAP" id="MF_00074">
    <property type="entry name" value="16SrRNA_methyltr_G"/>
    <property type="match status" value="1"/>
</dbReference>
<dbReference type="PANTHER" id="PTHR31760">
    <property type="entry name" value="S-ADENOSYL-L-METHIONINE-DEPENDENT METHYLTRANSFERASES SUPERFAMILY PROTEIN"/>
    <property type="match status" value="1"/>
</dbReference>
<dbReference type="Proteomes" id="UP000704176">
    <property type="component" value="Unassembled WGS sequence"/>
</dbReference>
<dbReference type="EMBL" id="JAIRBM010000008">
    <property type="protein sequence ID" value="MBZ6077012.1"/>
    <property type="molecule type" value="Genomic_DNA"/>
</dbReference>
<organism evidence="7 8">
    <name type="scientific">Microvirga puerhi</name>
    <dbReference type="NCBI Taxonomy" id="2876078"/>
    <lineage>
        <taxon>Bacteria</taxon>
        <taxon>Pseudomonadati</taxon>
        <taxon>Pseudomonadota</taxon>
        <taxon>Alphaproteobacteria</taxon>
        <taxon>Hyphomicrobiales</taxon>
        <taxon>Methylobacteriaceae</taxon>
        <taxon>Microvirga</taxon>
    </lineage>
</organism>
<keyword evidence="2 6" id="KW-0698">rRNA processing</keyword>
<keyword evidence="1 6" id="KW-0963">Cytoplasm</keyword>
<dbReference type="GO" id="GO:0008168">
    <property type="term" value="F:methyltransferase activity"/>
    <property type="evidence" value="ECO:0007669"/>
    <property type="project" value="UniProtKB-KW"/>
</dbReference>
<evidence type="ECO:0000256" key="5">
    <source>
        <dbReference type="ARBA" id="ARBA00022691"/>
    </source>
</evidence>
<reference evidence="7 8" key="1">
    <citation type="submission" date="2021-09" db="EMBL/GenBank/DDBJ databases">
        <title>The complete genome sequence of a new microorganism.</title>
        <authorList>
            <person name="Zi Z."/>
        </authorList>
    </citation>
    <scope>NUCLEOTIDE SEQUENCE [LARGE SCALE GENOMIC DNA]</scope>
    <source>
        <strain evidence="7 8">WGZ8</strain>
    </source>
</reference>
<accession>A0ABS7VNA1</accession>
<evidence type="ECO:0000256" key="4">
    <source>
        <dbReference type="ARBA" id="ARBA00022679"/>
    </source>
</evidence>
<dbReference type="PANTHER" id="PTHR31760:SF0">
    <property type="entry name" value="S-ADENOSYL-L-METHIONINE-DEPENDENT METHYLTRANSFERASES SUPERFAMILY PROTEIN"/>
    <property type="match status" value="1"/>
</dbReference>
<sequence length="210" mass="23128">MMSEAYVEILRPFDVSRETSEKLALLEGELRRWQSIKNLVGPGTLDQIWDRHIVDSLQLLSLAPAAKLWVDLGSGAGFPGLVLAIAGIDRGLEVHLVESNSRKCSFLRQVARLTGARAKVHEARLETVIPDFIGKADVVSARALASLDQLLDWTAPLLKAGTMGLFPKGRDAEAELTEARKSWKFDLDILPSRTDSDARILRISSIESLT</sequence>
<comment type="similarity">
    <text evidence="6">Belongs to the methyltransferase superfamily. RNA methyltransferase RsmG family.</text>
</comment>
<dbReference type="SUPFAM" id="SSF53335">
    <property type="entry name" value="S-adenosyl-L-methionine-dependent methyltransferases"/>
    <property type="match status" value="1"/>
</dbReference>
<proteinExistence type="inferred from homology"/>
<feature type="binding site" evidence="6">
    <location>
        <position position="142"/>
    </location>
    <ligand>
        <name>S-adenosyl-L-methionine</name>
        <dbReference type="ChEBI" id="CHEBI:59789"/>
    </ligand>
</feature>
<evidence type="ECO:0000313" key="7">
    <source>
        <dbReference type="EMBL" id="MBZ6077012.1"/>
    </source>
</evidence>
<dbReference type="Pfam" id="PF02527">
    <property type="entry name" value="GidB"/>
    <property type="match status" value="1"/>
</dbReference>
<feature type="binding site" evidence="6">
    <location>
        <position position="73"/>
    </location>
    <ligand>
        <name>S-adenosyl-L-methionine</name>
        <dbReference type="ChEBI" id="CHEBI:59789"/>
    </ligand>
</feature>
<dbReference type="InterPro" id="IPR003682">
    <property type="entry name" value="rRNA_ssu_MeTfrase_G"/>
</dbReference>
<dbReference type="Gene3D" id="3.40.50.150">
    <property type="entry name" value="Vaccinia Virus protein VP39"/>
    <property type="match status" value="1"/>
</dbReference>
<dbReference type="RefSeq" id="WP_224313337.1">
    <property type="nucleotide sequence ID" value="NZ_JAIRBM010000008.1"/>
</dbReference>
<dbReference type="CDD" id="cd02440">
    <property type="entry name" value="AdoMet_MTases"/>
    <property type="match status" value="1"/>
</dbReference>
<dbReference type="NCBIfam" id="TIGR00138">
    <property type="entry name" value="rsmG_gidB"/>
    <property type="match status" value="1"/>
</dbReference>
<dbReference type="EC" id="2.1.1.170" evidence="6"/>
<feature type="binding site" evidence="6">
    <location>
        <position position="78"/>
    </location>
    <ligand>
        <name>S-adenosyl-L-methionine</name>
        <dbReference type="ChEBI" id="CHEBI:59789"/>
    </ligand>
</feature>
<keyword evidence="8" id="KW-1185">Reference proteome</keyword>
<keyword evidence="3 6" id="KW-0489">Methyltransferase</keyword>
<dbReference type="GO" id="GO:0032259">
    <property type="term" value="P:methylation"/>
    <property type="evidence" value="ECO:0007669"/>
    <property type="project" value="UniProtKB-KW"/>
</dbReference>
<gene>
    <name evidence="6 7" type="primary">rsmG</name>
    <name evidence="7" type="ORF">K9B37_12065</name>
</gene>
<evidence type="ECO:0000256" key="2">
    <source>
        <dbReference type="ARBA" id="ARBA00022552"/>
    </source>
</evidence>
<evidence type="ECO:0000313" key="8">
    <source>
        <dbReference type="Proteomes" id="UP000704176"/>
    </source>
</evidence>
<dbReference type="PIRSF" id="PIRSF003078">
    <property type="entry name" value="GidB"/>
    <property type="match status" value="1"/>
</dbReference>